<dbReference type="PANTHER" id="PTHR23513">
    <property type="entry name" value="INTEGRAL MEMBRANE EFFLUX PROTEIN-RELATED"/>
    <property type="match status" value="1"/>
</dbReference>
<accession>A0A6J4LGL2</accession>
<evidence type="ECO:0000256" key="2">
    <source>
        <dbReference type="ARBA" id="ARBA00022448"/>
    </source>
</evidence>
<gene>
    <name evidence="11" type="ORF">AVDCRST_MAG68-2538</name>
</gene>
<organism evidence="11">
    <name type="scientific">uncultured Gemmatimonadota bacterium</name>
    <dbReference type="NCBI Taxonomy" id="203437"/>
    <lineage>
        <taxon>Bacteria</taxon>
        <taxon>Pseudomonadati</taxon>
        <taxon>Gemmatimonadota</taxon>
        <taxon>environmental samples</taxon>
    </lineage>
</organism>
<dbReference type="PROSITE" id="PS50850">
    <property type="entry name" value="MFS"/>
    <property type="match status" value="1"/>
</dbReference>
<evidence type="ECO:0000256" key="6">
    <source>
        <dbReference type="ARBA" id="ARBA00023136"/>
    </source>
</evidence>
<dbReference type="InterPro" id="IPR020846">
    <property type="entry name" value="MFS_dom"/>
</dbReference>
<evidence type="ECO:0000259" key="10">
    <source>
        <dbReference type="PROSITE" id="PS50850"/>
    </source>
</evidence>
<evidence type="ECO:0000256" key="8">
    <source>
        <dbReference type="ARBA" id="ARBA00040914"/>
    </source>
</evidence>
<dbReference type="InterPro" id="IPR036259">
    <property type="entry name" value="MFS_trans_sf"/>
</dbReference>
<evidence type="ECO:0000256" key="5">
    <source>
        <dbReference type="ARBA" id="ARBA00022989"/>
    </source>
</evidence>
<dbReference type="SUPFAM" id="SSF103473">
    <property type="entry name" value="MFS general substrate transporter"/>
    <property type="match status" value="1"/>
</dbReference>
<feature type="transmembrane region" description="Helical" evidence="9">
    <location>
        <begin position="228"/>
        <end position="252"/>
    </location>
</feature>
<feature type="transmembrane region" description="Helical" evidence="9">
    <location>
        <begin position="289"/>
        <end position="307"/>
    </location>
</feature>
<feature type="transmembrane region" description="Helical" evidence="9">
    <location>
        <begin position="264"/>
        <end position="282"/>
    </location>
</feature>
<dbReference type="Pfam" id="PF07690">
    <property type="entry name" value="MFS_1"/>
    <property type="match status" value="1"/>
</dbReference>
<feature type="transmembrane region" description="Helical" evidence="9">
    <location>
        <begin position="179"/>
        <end position="199"/>
    </location>
</feature>
<evidence type="ECO:0000256" key="7">
    <source>
        <dbReference type="ARBA" id="ARBA00038075"/>
    </source>
</evidence>
<protein>
    <recommendedName>
        <fullName evidence="8">Multidrug efflux pump Tap</fullName>
    </recommendedName>
</protein>
<keyword evidence="5 9" id="KW-1133">Transmembrane helix</keyword>
<dbReference type="AlphaFoldDB" id="A0A6J4LGL2"/>
<keyword evidence="3" id="KW-1003">Cell membrane</keyword>
<proteinExistence type="inferred from homology"/>
<feature type="transmembrane region" description="Helical" evidence="9">
    <location>
        <begin position="81"/>
        <end position="105"/>
    </location>
</feature>
<evidence type="ECO:0000313" key="11">
    <source>
        <dbReference type="EMBL" id="CAA9331653.1"/>
    </source>
</evidence>
<evidence type="ECO:0000256" key="1">
    <source>
        <dbReference type="ARBA" id="ARBA00004651"/>
    </source>
</evidence>
<dbReference type="PANTHER" id="PTHR23513:SF9">
    <property type="entry name" value="ENTEROBACTIN EXPORTER ENTS"/>
    <property type="match status" value="1"/>
</dbReference>
<dbReference type="EMBL" id="CADCTW010000123">
    <property type="protein sequence ID" value="CAA9331653.1"/>
    <property type="molecule type" value="Genomic_DNA"/>
</dbReference>
<feature type="transmembrane region" description="Helical" evidence="9">
    <location>
        <begin position="149"/>
        <end position="173"/>
    </location>
</feature>
<dbReference type="GO" id="GO:0005886">
    <property type="term" value="C:plasma membrane"/>
    <property type="evidence" value="ECO:0007669"/>
    <property type="project" value="UniProtKB-SubCell"/>
</dbReference>
<dbReference type="Gene3D" id="1.20.1250.20">
    <property type="entry name" value="MFS general substrate transporter like domains"/>
    <property type="match status" value="1"/>
</dbReference>
<dbReference type="GO" id="GO:0022857">
    <property type="term" value="F:transmembrane transporter activity"/>
    <property type="evidence" value="ECO:0007669"/>
    <property type="project" value="InterPro"/>
</dbReference>
<evidence type="ECO:0000256" key="4">
    <source>
        <dbReference type="ARBA" id="ARBA00022692"/>
    </source>
</evidence>
<keyword evidence="2" id="KW-0813">Transport</keyword>
<feature type="transmembrane region" description="Helical" evidence="9">
    <location>
        <begin position="111"/>
        <end position="128"/>
    </location>
</feature>
<keyword evidence="4 9" id="KW-0812">Transmembrane</keyword>
<keyword evidence="6 9" id="KW-0472">Membrane</keyword>
<feature type="transmembrane region" description="Helical" evidence="9">
    <location>
        <begin position="16"/>
        <end position="42"/>
    </location>
</feature>
<feature type="transmembrane region" description="Helical" evidence="9">
    <location>
        <begin position="375"/>
        <end position="398"/>
    </location>
</feature>
<comment type="subcellular location">
    <subcellularLocation>
        <location evidence="1">Cell membrane</location>
        <topology evidence="1">Multi-pass membrane protein</topology>
    </subcellularLocation>
</comment>
<dbReference type="InterPro" id="IPR011701">
    <property type="entry name" value="MFS"/>
</dbReference>
<name>A0A6J4LGL2_9BACT</name>
<evidence type="ECO:0000256" key="9">
    <source>
        <dbReference type="SAM" id="Phobius"/>
    </source>
</evidence>
<feature type="domain" description="Major facilitator superfamily (MFS) profile" evidence="10">
    <location>
        <begin position="1"/>
        <end position="403"/>
    </location>
</feature>
<dbReference type="CDD" id="cd06173">
    <property type="entry name" value="MFS_MefA_like"/>
    <property type="match status" value="1"/>
</dbReference>
<comment type="similarity">
    <text evidence="7">Belongs to the major facilitator superfamily. Drug:H(+) antiporter-3 (DHA3) (TC 2.A.1.21) family.</text>
</comment>
<feature type="transmembrane region" description="Helical" evidence="9">
    <location>
        <begin position="48"/>
        <end position="69"/>
    </location>
</feature>
<reference evidence="11" key="1">
    <citation type="submission" date="2020-02" db="EMBL/GenBank/DDBJ databases">
        <authorList>
            <person name="Meier V. D."/>
        </authorList>
    </citation>
    <scope>NUCLEOTIDE SEQUENCE</scope>
    <source>
        <strain evidence="11">AVDCRST_MAG68</strain>
    </source>
</reference>
<evidence type="ECO:0000256" key="3">
    <source>
        <dbReference type="ARBA" id="ARBA00022475"/>
    </source>
</evidence>
<sequence>MATPHDPYVSLRNRNFLWYVASLVAMTLGTQIQATVVAWQVYELTRDPLSLGLVGLAEAIPFIGAALYAGHVADRHDRKRLALAAIAVQTACGGALLALASYPSLLAGGRTWPIFAAVFASGIARSFLQPARTALGAEIVPRETYANAVAWRTSLWQFGAVAGPALGGILYGFADARAAYATEAALCALSLLLFARIAYTRRPAAAREGTIGENLTIGIRFLMRQPQLLGAQVLDLFSVLFGGAAALLPIFASEILRVGPQGLGVLRAAPAAGAVAMSLVLAHRKLRRAGPTLLFCVAAFGLCWILFALSRSFWWSLALLAVSGMLDNVSVVIRSTLLTLRTPEHLLGRVSAVNQIFIGSSNEIGSFESGVAARLLGTVNSVIFGGLMTLGVVTVTAWKVPSLRDLDELE</sequence>
<feature type="transmembrane region" description="Helical" evidence="9">
    <location>
        <begin position="313"/>
        <end position="333"/>
    </location>
</feature>